<dbReference type="PANTHER" id="PTHR13767:SF2">
    <property type="entry name" value="PSEUDOURIDYLATE SYNTHASE TRUB1"/>
    <property type="match status" value="1"/>
</dbReference>
<evidence type="ECO:0000313" key="9">
    <source>
        <dbReference type="Proteomes" id="UP000176329"/>
    </source>
</evidence>
<dbReference type="GO" id="GO:0031119">
    <property type="term" value="P:tRNA pseudouridine synthesis"/>
    <property type="evidence" value="ECO:0007669"/>
    <property type="project" value="UniProtKB-UniRule"/>
</dbReference>
<comment type="catalytic activity">
    <reaction evidence="1 5">
        <text>uridine(55) in tRNA = pseudouridine(55) in tRNA</text>
        <dbReference type="Rhea" id="RHEA:42532"/>
        <dbReference type="Rhea" id="RHEA-COMP:10101"/>
        <dbReference type="Rhea" id="RHEA-COMP:10102"/>
        <dbReference type="ChEBI" id="CHEBI:65314"/>
        <dbReference type="ChEBI" id="CHEBI:65315"/>
        <dbReference type="EC" id="5.4.99.25"/>
    </reaction>
</comment>
<dbReference type="Pfam" id="PF16198">
    <property type="entry name" value="TruB_C_2"/>
    <property type="match status" value="1"/>
</dbReference>
<keyword evidence="4 5" id="KW-0413">Isomerase</keyword>
<gene>
    <name evidence="5" type="primary">truB</name>
    <name evidence="8" type="ORF">A2848_02155</name>
</gene>
<dbReference type="Pfam" id="PF01509">
    <property type="entry name" value="TruB_N"/>
    <property type="match status" value="1"/>
</dbReference>
<dbReference type="InterPro" id="IPR020103">
    <property type="entry name" value="PsdUridine_synth_cat_dom_sf"/>
</dbReference>
<name>A0A1F6LR86_9BACT</name>
<dbReference type="PANTHER" id="PTHR13767">
    <property type="entry name" value="TRNA-PSEUDOURIDINE SYNTHASE"/>
    <property type="match status" value="1"/>
</dbReference>
<dbReference type="GO" id="GO:0160148">
    <property type="term" value="F:tRNA pseudouridine(55) synthase activity"/>
    <property type="evidence" value="ECO:0007669"/>
    <property type="project" value="UniProtKB-EC"/>
</dbReference>
<protein>
    <recommendedName>
        <fullName evidence="5">tRNA pseudouridine synthase B</fullName>
        <ecNumber evidence="5">5.4.99.25</ecNumber>
    </recommendedName>
    <alternativeName>
        <fullName evidence="5">tRNA pseudouridine(55) synthase</fullName>
        <shortName evidence="5">Psi55 synthase</shortName>
    </alternativeName>
    <alternativeName>
        <fullName evidence="5">tRNA pseudouridylate synthase</fullName>
    </alternativeName>
    <alternativeName>
        <fullName evidence="5">tRNA-uridine isomerase</fullName>
    </alternativeName>
</protein>
<dbReference type="Proteomes" id="UP000176329">
    <property type="component" value="Unassembled WGS sequence"/>
</dbReference>
<feature type="active site" description="Nucleophile" evidence="5">
    <location>
        <position position="42"/>
    </location>
</feature>
<comment type="caution">
    <text evidence="8">The sequence shown here is derived from an EMBL/GenBank/DDBJ whole genome shotgun (WGS) entry which is preliminary data.</text>
</comment>
<dbReference type="InterPro" id="IPR014780">
    <property type="entry name" value="tRNA_psdUridine_synth_TruB"/>
</dbReference>
<dbReference type="EC" id="5.4.99.25" evidence="5"/>
<dbReference type="SUPFAM" id="SSF55120">
    <property type="entry name" value="Pseudouridine synthase"/>
    <property type="match status" value="1"/>
</dbReference>
<evidence type="ECO:0000259" key="7">
    <source>
        <dbReference type="Pfam" id="PF16198"/>
    </source>
</evidence>
<evidence type="ECO:0000256" key="1">
    <source>
        <dbReference type="ARBA" id="ARBA00000385"/>
    </source>
</evidence>
<evidence type="ECO:0000256" key="5">
    <source>
        <dbReference type="HAMAP-Rule" id="MF_01080"/>
    </source>
</evidence>
<dbReference type="EMBL" id="MFPV01000031">
    <property type="protein sequence ID" value="OGH61900.1"/>
    <property type="molecule type" value="Genomic_DNA"/>
</dbReference>
<keyword evidence="3 5" id="KW-0819">tRNA processing</keyword>
<dbReference type="InterPro" id="IPR032819">
    <property type="entry name" value="TruB_C"/>
</dbReference>
<comment type="function">
    <text evidence="5">Responsible for synthesis of pseudouridine from uracil-55 in the psi GC loop of transfer RNAs.</text>
</comment>
<dbReference type="InterPro" id="IPR002501">
    <property type="entry name" value="PsdUridine_synth_N"/>
</dbReference>
<sequence>MEVGLGSIIAIHKPVGPSSNAILTRIKRITGIKKVGHAGTLDPLASGVLVVGIGRSATKLLWGSDLDEKEYVASIQFGVTSTTDDEEGEKTQIAAAKIPSPSDIKNVLKKFVGTIQQTPPIYSALKIAGKPAYKLARAGTPIALASRSVIIDNIELLEYEWPVAKIRVRCHSGVYIRSLCRDVGELLGCGAYTADLMRTRVGKFSLDECLALEQFETLWNKTAPSASP</sequence>
<dbReference type="GO" id="GO:0003723">
    <property type="term" value="F:RNA binding"/>
    <property type="evidence" value="ECO:0007669"/>
    <property type="project" value="InterPro"/>
</dbReference>
<evidence type="ECO:0000256" key="2">
    <source>
        <dbReference type="ARBA" id="ARBA00005642"/>
    </source>
</evidence>
<dbReference type="GO" id="GO:1990481">
    <property type="term" value="P:mRNA pseudouridine synthesis"/>
    <property type="evidence" value="ECO:0007669"/>
    <property type="project" value="TreeGrafter"/>
</dbReference>
<evidence type="ECO:0000256" key="3">
    <source>
        <dbReference type="ARBA" id="ARBA00022694"/>
    </source>
</evidence>
<dbReference type="CDD" id="cd02573">
    <property type="entry name" value="PseudoU_synth_EcTruB"/>
    <property type="match status" value="1"/>
</dbReference>
<comment type="similarity">
    <text evidence="2 5">Belongs to the pseudouridine synthase TruB family. Type 1 subfamily.</text>
</comment>
<dbReference type="NCBIfam" id="TIGR00431">
    <property type="entry name" value="TruB"/>
    <property type="match status" value="1"/>
</dbReference>
<feature type="domain" description="Pseudouridine synthase II N-terminal" evidence="6">
    <location>
        <begin position="27"/>
        <end position="176"/>
    </location>
</feature>
<evidence type="ECO:0000256" key="4">
    <source>
        <dbReference type="ARBA" id="ARBA00023235"/>
    </source>
</evidence>
<feature type="domain" description="tRNA pseudouridylate synthase B C-terminal" evidence="7">
    <location>
        <begin position="177"/>
        <end position="221"/>
    </location>
</feature>
<dbReference type="AlphaFoldDB" id="A0A1F6LR86"/>
<organism evidence="8 9">
    <name type="scientific">Candidatus Magasanikbacteria bacterium RIFCSPHIGHO2_01_FULL_50_8</name>
    <dbReference type="NCBI Taxonomy" id="1798674"/>
    <lineage>
        <taxon>Bacteria</taxon>
        <taxon>Candidatus Magasanikiibacteriota</taxon>
    </lineage>
</organism>
<proteinExistence type="inferred from homology"/>
<evidence type="ECO:0000313" key="8">
    <source>
        <dbReference type="EMBL" id="OGH61900.1"/>
    </source>
</evidence>
<reference evidence="8 9" key="1">
    <citation type="journal article" date="2016" name="Nat. Commun.">
        <title>Thousands of microbial genomes shed light on interconnected biogeochemical processes in an aquifer system.</title>
        <authorList>
            <person name="Anantharaman K."/>
            <person name="Brown C.T."/>
            <person name="Hug L.A."/>
            <person name="Sharon I."/>
            <person name="Castelle C.J."/>
            <person name="Probst A.J."/>
            <person name="Thomas B.C."/>
            <person name="Singh A."/>
            <person name="Wilkins M.J."/>
            <person name="Karaoz U."/>
            <person name="Brodie E.L."/>
            <person name="Williams K.H."/>
            <person name="Hubbard S.S."/>
            <person name="Banfield J.F."/>
        </authorList>
    </citation>
    <scope>NUCLEOTIDE SEQUENCE [LARGE SCALE GENOMIC DNA]</scope>
</reference>
<dbReference type="HAMAP" id="MF_01080">
    <property type="entry name" value="TruB_bact"/>
    <property type="match status" value="1"/>
</dbReference>
<evidence type="ECO:0000259" key="6">
    <source>
        <dbReference type="Pfam" id="PF01509"/>
    </source>
</evidence>
<accession>A0A1F6LR86</accession>
<dbReference type="Gene3D" id="3.30.2350.10">
    <property type="entry name" value="Pseudouridine synthase"/>
    <property type="match status" value="1"/>
</dbReference>